<gene>
    <name evidence="10" type="primary">Ppil4</name>
    <name evidence="10" type="ORF">g.3883</name>
</gene>
<keyword evidence="7" id="KW-0539">Nucleus</keyword>
<feature type="non-terminal residue" evidence="10">
    <location>
        <position position="194"/>
    </location>
</feature>
<sequence>MTDTTCDGVVTTLRSNVMGGSENHDHDSLIMFDVETDHSGNSHVVTNNDRRSNTDHVTHRTDNVAETHRHKTDESLSLVLNVLDGITDTSIRPDANVLFVCKLNPITDEDGLKLCFGQFGAIRDVNVIRDAHTHKSLCYAFVEFDNEDSCARAFAKMNDVRIDDARIKVDFSQSVSKIWRDRQYQERQQQQQQQ</sequence>
<dbReference type="InterPro" id="IPR035979">
    <property type="entry name" value="RBD_domain_sf"/>
</dbReference>
<dbReference type="PROSITE" id="PS50102">
    <property type="entry name" value="RRM"/>
    <property type="match status" value="1"/>
</dbReference>
<comment type="catalytic activity">
    <reaction evidence="1">
        <text>[protein]-peptidylproline (omega=180) = [protein]-peptidylproline (omega=0)</text>
        <dbReference type="Rhea" id="RHEA:16237"/>
        <dbReference type="Rhea" id="RHEA-COMP:10747"/>
        <dbReference type="Rhea" id="RHEA-COMP:10748"/>
        <dbReference type="ChEBI" id="CHEBI:83833"/>
        <dbReference type="ChEBI" id="CHEBI:83834"/>
        <dbReference type="EC" id="5.2.1.8"/>
    </reaction>
</comment>
<dbReference type="EMBL" id="GDHC01002429">
    <property type="protein sequence ID" value="JAQ16200.1"/>
    <property type="molecule type" value="Transcribed_RNA"/>
</dbReference>
<reference evidence="10" key="1">
    <citation type="journal article" date="2016" name="Gigascience">
        <title>De novo construction of an expanded transcriptome assembly for the western tarnished plant bug, Lygus hesperus.</title>
        <authorList>
            <person name="Tassone E.E."/>
            <person name="Geib S.M."/>
            <person name="Hall B."/>
            <person name="Fabrick J.A."/>
            <person name="Brent C.S."/>
            <person name="Hull J.J."/>
        </authorList>
    </citation>
    <scope>NUCLEOTIDE SEQUENCE</scope>
</reference>
<evidence type="ECO:0000256" key="5">
    <source>
        <dbReference type="ARBA" id="ARBA00023110"/>
    </source>
</evidence>
<dbReference type="GO" id="GO:0003723">
    <property type="term" value="F:RNA binding"/>
    <property type="evidence" value="ECO:0007669"/>
    <property type="project" value="UniProtKB-UniRule"/>
</dbReference>
<dbReference type="PANTHER" id="PTHR45843:SF1">
    <property type="entry name" value="PEPTIDYL-PROLYL CIS-TRANS ISOMERASE-LIKE 4"/>
    <property type="match status" value="1"/>
</dbReference>
<evidence type="ECO:0000256" key="3">
    <source>
        <dbReference type="ARBA" id="ARBA00013194"/>
    </source>
</evidence>
<protein>
    <recommendedName>
        <fullName evidence="3">peptidylprolyl isomerase</fullName>
        <ecNumber evidence="3">5.2.1.8</ecNumber>
    </recommendedName>
</protein>
<evidence type="ECO:0000256" key="8">
    <source>
        <dbReference type="PROSITE-ProRule" id="PRU00176"/>
    </source>
</evidence>
<evidence type="ECO:0000256" key="4">
    <source>
        <dbReference type="ARBA" id="ARBA00022884"/>
    </source>
</evidence>
<organism evidence="10">
    <name type="scientific">Lygus hesperus</name>
    <name type="common">Western plant bug</name>
    <dbReference type="NCBI Taxonomy" id="30085"/>
    <lineage>
        <taxon>Eukaryota</taxon>
        <taxon>Metazoa</taxon>
        <taxon>Ecdysozoa</taxon>
        <taxon>Arthropoda</taxon>
        <taxon>Hexapoda</taxon>
        <taxon>Insecta</taxon>
        <taxon>Pterygota</taxon>
        <taxon>Neoptera</taxon>
        <taxon>Paraneoptera</taxon>
        <taxon>Hemiptera</taxon>
        <taxon>Heteroptera</taxon>
        <taxon>Panheteroptera</taxon>
        <taxon>Cimicomorpha</taxon>
        <taxon>Miridae</taxon>
        <taxon>Mirini</taxon>
        <taxon>Lygus</taxon>
    </lineage>
</organism>
<dbReference type="Gene3D" id="3.30.70.330">
    <property type="match status" value="1"/>
</dbReference>
<dbReference type="GO" id="GO:0005634">
    <property type="term" value="C:nucleus"/>
    <property type="evidence" value="ECO:0007669"/>
    <property type="project" value="UniProtKB-SubCell"/>
</dbReference>
<name>A0A146MCB5_LYGHE</name>
<proteinExistence type="predicted"/>
<accession>A0A146MCB5</accession>
<evidence type="ECO:0000259" key="9">
    <source>
        <dbReference type="PROSITE" id="PS50102"/>
    </source>
</evidence>
<evidence type="ECO:0000256" key="6">
    <source>
        <dbReference type="ARBA" id="ARBA00023235"/>
    </source>
</evidence>
<dbReference type="GO" id="GO:0003755">
    <property type="term" value="F:peptidyl-prolyl cis-trans isomerase activity"/>
    <property type="evidence" value="ECO:0007669"/>
    <property type="project" value="UniProtKB-KW"/>
</dbReference>
<dbReference type="AlphaFoldDB" id="A0A146MCB5"/>
<dbReference type="InterPro" id="IPR000504">
    <property type="entry name" value="RRM_dom"/>
</dbReference>
<keyword evidence="5" id="KW-0697">Rotamase</keyword>
<evidence type="ECO:0000256" key="1">
    <source>
        <dbReference type="ARBA" id="ARBA00000971"/>
    </source>
</evidence>
<evidence type="ECO:0000256" key="2">
    <source>
        <dbReference type="ARBA" id="ARBA00004123"/>
    </source>
</evidence>
<keyword evidence="6 10" id="KW-0413">Isomerase</keyword>
<keyword evidence="4 8" id="KW-0694">RNA-binding</keyword>
<dbReference type="PANTHER" id="PTHR45843">
    <property type="entry name" value="PEPTIDYL-PROLYL CIS-TRANS ISOMERASE-LIKE 4"/>
    <property type="match status" value="1"/>
</dbReference>
<dbReference type="SMART" id="SM00360">
    <property type="entry name" value="RRM"/>
    <property type="match status" value="1"/>
</dbReference>
<comment type="subcellular location">
    <subcellularLocation>
        <location evidence="2">Nucleus</location>
    </subcellularLocation>
</comment>
<feature type="domain" description="RRM" evidence="9">
    <location>
        <begin position="96"/>
        <end position="174"/>
    </location>
</feature>
<dbReference type="InterPro" id="IPR012677">
    <property type="entry name" value="Nucleotide-bd_a/b_plait_sf"/>
</dbReference>
<dbReference type="EC" id="5.2.1.8" evidence="3"/>
<evidence type="ECO:0000256" key="7">
    <source>
        <dbReference type="ARBA" id="ARBA00023242"/>
    </source>
</evidence>
<dbReference type="InterPro" id="IPR035542">
    <property type="entry name" value="CRIP"/>
</dbReference>
<evidence type="ECO:0000313" key="10">
    <source>
        <dbReference type="EMBL" id="JAQ16200.1"/>
    </source>
</evidence>
<dbReference type="SUPFAM" id="SSF54928">
    <property type="entry name" value="RNA-binding domain, RBD"/>
    <property type="match status" value="1"/>
</dbReference>
<dbReference type="Pfam" id="PF00076">
    <property type="entry name" value="RRM_1"/>
    <property type="match status" value="1"/>
</dbReference>